<feature type="compositionally biased region" description="Polar residues" evidence="1">
    <location>
        <begin position="172"/>
        <end position="181"/>
    </location>
</feature>
<keyword evidence="3" id="KW-1185">Reference proteome</keyword>
<feature type="compositionally biased region" description="Pro residues" evidence="1">
    <location>
        <begin position="730"/>
        <end position="744"/>
    </location>
</feature>
<evidence type="ECO:0000313" key="3">
    <source>
        <dbReference type="Proteomes" id="UP000199529"/>
    </source>
</evidence>
<reference evidence="3" key="1">
    <citation type="submission" date="2016-10" db="EMBL/GenBank/DDBJ databases">
        <authorList>
            <person name="Varghese N."/>
            <person name="Submissions S."/>
        </authorList>
    </citation>
    <scope>NUCLEOTIDE SEQUENCE [LARGE SCALE GENOMIC DNA]</scope>
    <source>
        <strain evidence="3">CGMCC 4.3530</strain>
    </source>
</reference>
<sequence>MSLWDLFRRRRGGARREDGSARPATTTPDWDGGWRRAAANPGVIQRAGIDVTAAMRFRESVTSFQDHGVLTGLGHSLQAGAPSGLVHGLLRPAAGVPAQRSATEALPVVVPAYDGGPVPLDHSPASVAAAESPVAEGNVAQVLPRRLSPPLTVARLATPLAPRPLRAVGPRPSTTPDQSSIVDGLHPGDRTAVAPEPVVQRQVSSAKPDAATRSGPGEPLRALPPSAVVFPDPDRAQDQPPDAESALPLASTDPAPSRTGEHRAVQRVTKTSARDAQGSQAPPRVRPRLGIGAPIAQIPPSATPAGTTSAEDRPTPAESVPPPADSPVVQRKPVASITGAEALASPDSGSPATVRPDSSDPVEPQRIAPTSQPRNASGEADRVVQRLTAPPTPPQEPEARNAHSHSHSPTSVSEVLPSPGLAEPDAPGEIPHEPAGTPPRSTSAESPIAPLIHDSAESMVVQRLAHDDSPGETPEGPEPVDVHSPPTELVVPRSIRDATPANPGHDEDAPAAPLIHDSTAVQRIESPLSTPPGHPPPATHGASESEQDATEAARHQATPNFRQNQEPPNFRQNREVPNFRQNRTDLNAGLPFGDAKAEPGPGLVPVVQRAPLSQHQGPSTATPEAEGPTTRPHPPERDAPTALPLTGASSAQGSAADVQRQVRAPESAPPNRVTTRAGARPHEPVQRVLPLLSAWSLTARIGQDPGVGAARSPQQPARPVAPVRWNQADPAPPSGVTPPRPAPSTPVQRARISAAPPAPSTPVQLAPLPAPPGGEALPSAALTHQPAETPREVLPVSRPAAPTVQRSSPTPVEQPAERQKAAAPKPVAASSPIPGVPAGVPVTVVQRKPEPAASGEQDPAPAVAAGGAGGHDIDELARRLIEPVGRLLRAEFRHGRERIGRLHDRRR</sequence>
<evidence type="ECO:0000256" key="1">
    <source>
        <dbReference type="SAM" id="MobiDB-lite"/>
    </source>
</evidence>
<proteinExistence type="predicted"/>
<evidence type="ECO:0000313" key="2">
    <source>
        <dbReference type="EMBL" id="SDX19338.1"/>
    </source>
</evidence>
<accession>A0A1H2ZR46</accession>
<feature type="compositionally biased region" description="Low complexity" evidence="1">
    <location>
        <begin position="821"/>
        <end position="845"/>
    </location>
</feature>
<dbReference type="Proteomes" id="UP000199529">
    <property type="component" value="Unassembled WGS sequence"/>
</dbReference>
<feature type="region of interest" description="Disordered" evidence="1">
    <location>
        <begin position="703"/>
        <end position="870"/>
    </location>
</feature>
<name>A0A1H2ZR46_9PSEU</name>
<gene>
    <name evidence="2" type="ORF">SAMN05216215_1008138</name>
</gene>
<evidence type="ECO:0008006" key="4">
    <source>
        <dbReference type="Google" id="ProtNLM"/>
    </source>
</evidence>
<protein>
    <recommendedName>
        <fullName evidence="4">Syndecan 1</fullName>
    </recommendedName>
</protein>
<dbReference type="AlphaFoldDB" id="A0A1H2ZR46"/>
<dbReference type="STRING" id="418495.SAMN05216215_1008138"/>
<dbReference type="EMBL" id="FNOK01000008">
    <property type="protein sequence ID" value="SDX19338.1"/>
    <property type="molecule type" value="Genomic_DNA"/>
</dbReference>
<feature type="compositionally biased region" description="Polar residues" evidence="1">
    <location>
        <begin position="611"/>
        <end position="622"/>
    </location>
</feature>
<feature type="compositionally biased region" description="Low complexity" evidence="1">
    <location>
        <begin position="773"/>
        <end position="782"/>
    </location>
</feature>
<feature type="compositionally biased region" description="Pro residues" evidence="1">
    <location>
        <begin position="529"/>
        <end position="538"/>
    </location>
</feature>
<feature type="region of interest" description="Disordered" evidence="1">
    <location>
        <begin position="162"/>
        <end position="685"/>
    </location>
</feature>
<feature type="compositionally biased region" description="Polar residues" evidence="1">
    <location>
        <begin position="557"/>
        <end position="571"/>
    </location>
</feature>
<organism evidence="2 3">
    <name type="scientific">Saccharopolyspora shandongensis</name>
    <dbReference type="NCBI Taxonomy" id="418495"/>
    <lineage>
        <taxon>Bacteria</taxon>
        <taxon>Bacillati</taxon>
        <taxon>Actinomycetota</taxon>
        <taxon>Actinomycetes</taxon>
        <taxon>Pseudonocardiales</taxon>
        <taxon>Pseudonocardiaceae</taxon>
        <taxon>Saccharopolyspora</taxon>
    </lineage>
</organism>
<feature type="region of interest" description="Disordered" evidence="1">
    <location>
        <begin position="12"/>
        <end position="31"/>
    </location>
</feature>